<dbReference type="Proteomes" id="UP001337305">
    <property type="component" value="Unassembled WGS sequence"/>
</dbReference>
<proteinExistence type="predicted"/>
<evidence type="ECO:0000256" key="1">
    <source>
        <dbReference type="SAM" id="Phobius"/>
    </source>
</evidence>
<feature type="transmembrane region" description="Helical" evidence="1">
    <location>
        <begin position="788"/>
        <end position="810"/>
    </location>
</feature>
<dbReference type="Gene3D" id="2.60.40.10">
    <property type="entry name" value="Immunoglobulins"/>
    <property type="match status" value="1"/>
</dbReference>
<name>A0ABU7XYG3_9FLAO</name>
<dbReference type="InterPro" id="IPR011110">
    <property type="entry name" value="Reg_prop"/>
</dbReference>
<evidence type="ECO:0000313" key="5">
    <source>
        <dbReference type="Proteomes" id="UP001337305"/>
    </source>
</evidence>
<dbReference type="SUPFAM" id="SSF63829">
    <property type="entry name" value="Calcium-dependent phosphotriesterase"/>
    <property type="match status" value="1"/>
</dbReference>
<feature type="domain" description="Signal transduction histidine kinase internal region" evidence="2">
    <location>
        <begin position="826"/>
        <end position="902"/>
    </location>
</feature>
<dbReference type="InterPro" id="IPR011047">
    <property type="entry name" value="Quinoprotein_ADH-like_sf"/>
</dbReference>
<reference evidence="4 5" key="1">
    <citation type="submission" date="2022-09" db="EMBL/GenBank/DDBJ databases">
        <title>Genome sequencing of Flavivirga sp. MEBiC05379.</title>
        <authorList>
            <person name="Oh H.-M."/>
            <person name="Kwon K.K."/>
            <person name="Park M.J."/>
            <person name="Yang S.-H."/>
        </authorList>
    </citation>
    <scope>NUCLEOTIDE SEQUENCE [LARGE SCALE GENOMIC DNA]</scope>
    <source>
        <strain evidence="4 5">MEBiC05379</strain>
    </source>
</reference>
<protein>
    <submittedName>
        <fullName evidence="4">Histidine kinase</fullName>
    </submittedName>
</protein>
<dbReference type="Pfam" id="PF07494">
    <property type="entry name" value="Reg_prop"/>
    <property type="match status" value="1"/>
</dbReference>
<dbReference type="PANTHER" id="PTHR34220">
    <property type="entry name" value="SENSOR HISTIDINE KINASE YPDA"/>
    <property type="match status" value="1"/>
</dbReference>
<evidence type="ECO:0000259" key="3">
    <source>
        <dbReference type="Pfam" id="PF07495"/>
    </source>
</evidence>
<dbReference type="EMBL" id="JAODOP010000004">
    <property type="protein sequence ID" value="MEF3835775.1"/>
    <property type="molecule type" value="Genomic_DNA"/>
</dbReference>
<dbReference type="PANTHER" id="PTHR34220:SF7">
    <property type="entry name" value="SENSOR HISTIDINE KINASE YPDA"/>
    <property type="match status" value="1"/>
</dbReference>
<dbReference type="Gene3D" id="3.30.565.10">
    <property type="entry name" value="Histidine kinase-like ATPase, C-terminal domain"/>
    <property type="match status" value="1"/>
</dbReference>
<dbReference type="InterPro" id="IPR036890">
    <property type="entry name" value="HATPase_C_sf"/>
</dbReference>
<comment type="caution">
    <text evidence="4">The sequence shown here is derived from an EMBL/GenBank/DDBJ whole genome shotgun (WGS) entry which is preliminary data.</text>
</comment>
<dbReference type="Pfam" id="PF06580">
    <property type="entry name" value="His_kinase"/>
    <property type="match status" value="1"/>
</dbReference>
<dbReference type="SUPFAM" id="SSF50998">
    <property type="entry name" value="Quinoprotein alcohol dehydrogenase-like"/>
    <property type="match status" value="1"/>
</dbReference>
<evidence type="ECO:0000313" key="4">
    <source>
        <dbReference type="EMBL" id="MEF3835775.1"/>
    </source>
</evidence>
<dbReference type="InterPro" id="IPR015943">
    <property type="entry name" value="WD40/YVTN_repeat-like_dom_sf"/>
</dbReference>
<dbReference type="InterPro" id="IPR011123">
    <property type="entry name" value="Y_Y_Y"/>
</dbReference>
<keyword evidence="4" id="KW-0418">Kinase</keyword>
<accession>A0ABU7XYG3</accession>
<dbReference type="InterPro" id="IPR010559">
    <property type="entry name" value="Sig_transdc_His_kin_internal"/>
</dbReference>
<dbReference type="InterPro" id="IPR013783">
    <property type="entry name" value="Ig-like_fold"/>
</dbReference>
<keyword evidence="1" id="KW-1133">Transmembrane helix</keyword>
<dbReference type="Gene3D" id="2.130.10.10">
    <property type="entry name" value="YVTN repeat-like/Quinoprotein amine dehydrogenase"/>
    <property type="match status" value="2"/>
</dbReference>
<dbReference type="InterPro" id="IPR050640">
    <property type="entry name" value="Bact_2-comp_sensor_kinase"/>
</dbReference>
<keyword evidence="4" id="KW-0808">Transferase</keyword>
<dbReference type="GO" id="GO:0016301">
    <property type="term" value="F:kinase activity"/>
    <property type="evidence" value="ECO:0007669"/>
    <property type="project" value="UniProtKB-KW"/>
</dbReference>
<sequence>MRKFKHLLMFFITGITILNAQNYEIKSLPIHNNGGSNTAINIISFDKDDVLWYNTHNGMIKEFESSQIFYPFMDGKKIVQVTKVNSILLDSKGRFWINTTEGVFRSETSKENFQRLHWPILDSIKSSHLSYTAEDCSGNIWVGISKTQILKITSDTEFKLFNTAKVDSKDEHFDLSLRNASNCDHILMQKGPNYFVINEETSQLSGIPIQYKLEDYDYDYYAKNKNYNIFKNGEVFPKDFEGVYNYNGKKLEVTFLKASNLQLIEVPYGLIAISGAKYPILKENMDFIFSSNAHARKFGVLKLVKENDEYYLKEIEEIHFDYLIEYLKIANNGIIYVSVFDKIHKIKVKNKGFKKSLYNQKNQGEKINISTRDFLEISENEFLVASYGGTFKLSVSSSNNVIDELNVFPTLNYCRAHAKVNDSIALSLGETSLVSINYKKKEVIEIKNFSKDYEDIIFFDIQKHTDSTYLLASNYGIGVYNFKNEKLKPYKLFPLASDTSKFVRDINYRNNTLYFSTQTDGLFIQNTLTDKVFNIAYNENQEELPSNYVYTSFIDSNDNLWIGTNKGIACYNKEQEKLFSLDRQNGLLDENIVGIQEDKLRNIWFSTYKGLYKYNPRLKTVLSYFEGDGLPDNEFNQNSYYTATDGTLFFGGVNGIVTFDTIENIVTEVKILPTKIEYFDSKKNRDTIITNAVNADNYIRLDTKNSSVSVTFSINDFFNIENNRYLYKVDGLSDKWINLGNQNTLKLFSIPPGNYTLKIKGLNSKGIQSFNELSYSIYVPQMLYKRTWFLLVNIILFIAIFIVIVINYTAKQKKKYKMNLMLIELEQKALRAQMNPHFIFNTLNGMRKKVIKGASDEVENYIISFSEFLRHTLDVGRRENIFLSKEIQYITSYIDLISYRNDRNISLDVYCDSSINQNTTAIPSMILQPLVENAVIHSFPKNQNNNLIHLIIKKNSLKNQIEVILEDNGIGINVSKSNENISTSSHLSHATQIVNERFELMNKTKRNKIALYKMYVEDISEESKTGTRVTINIPFNN</sequence>
<dbReference type="RefSeq" id="WP_303308054.1">
    <property type="nucleotide sequence ID" value="NZ_JAODOP010000004.1"/>
</dbReference>
<organism evidence="4 5">
    <name type="scientific">Flavivirga spongiicola</name>
    <dbReference type="NCBI Taxonomy" id="421621"/>
    <lineage>
        <taxon>Bacteria</taxon>
        <taxon>Pseudomonadati</taxon>
        <taxon>Bacteroidota</taxon>
        <taxon>Flavobacteriia</taxon>
        <taxon>Flavobacteriales</taxon>
        <taxon>Flavobacteriaceae</taxon>
        <taxon>Flavivirga</taxon>
    </lineage>
</organism>
<evidence type="ECO:0000259" key="2">
    <source>
        <dbReference type="Pfam" id="PF06580"/>
    </source>
</evidence>
<dbReference type="Pfam" id="PF07495">
    <property type="entry name" value="Y_Y_Y"/>
    <property type="match status" value="1"/>
</dbReference>
<gene>
    <name evidence="4" type="ORF">N1F79_21805</name>
</gene>
<keyword evidence="5" id="KW-1185">Reference proteome</keyword>
<dbReference type="SUPFAM" id="SSF55874">
    <property type="entry name" value="ATPase domain of HSP90 chaperone/DNA topoisomerase II/histidine kinase"/>
    <property type="match status" value="1"/>
</dbReference>
<keyword evidence="1" id="KW-0472">Membrane</keyword>
<feature type="domain" description="Two component regulator three Y" evidence="3">
    <location>
        <begin position="719"/>
        <end position="779"/>
    </location>
</feature>
<keyword evidence="1" id="KW-0812">Transmembrane</keyword>